<dbReference type="AlphaFoldDB" id="A0A392S9T8"/>
<dbReference type="EMBL" id="LXQA010333328">
    <property type="protein sequence ID" value="MCI44635.1"/>
    <property type="molecule type" value="Genomic_DNA"/>
</dbReference>
<evidence type="ECO:0000313" key="2">
    <source>
        <dbReference type="Proteomes" id="UP000265520"/>
    </source>
</evidence>
<evidence type="ECO:0000313" key="1">
    <source>
        <dbReference type="EMBL" id="MCI44635.1"/>
    </source>
</evidence>
<name>A0A392S9T8_9FABA</name>
<feature type="non-terminal residue" evidence="1">
    <location>
        <position position="1"/>
    </location>
</feature>
<comment type="caution">
    <text evidence="1">The sequence shown here is derived from an EMBL/GenBank/DDBJ whole genome shotgun (WGS) entry which is preliminary data.</text>
</comment>
<proteinExistence type="predicted"/>
<dbReference type="Proteomes" id="UP000265520">
    <property type="component" value="Unassembled WGS sequence"/>
</dbReference>
<reference evidence="1 2" key="1">
    <citation type="journal article" date="2018" name="Front. Plant Sci.">
        <title>Red Clover (Trifolium pratense) and Zigzag Clover (T. medium) - A Picture of Genomic Similarities and Differences.</title>
        <authorList>
            <person name="Dluhosova J."/>
            <person name="Istvanek J."/>
            <person name="Nedelnik J."/>
            <person name="Repkova J."/>
        </authorList>
    </citation>
    <scope>NUCLEOTIDE SEQUENCE [LARGE SCALE GENOMIC DNA]</scope>
    <source>
        <strain evidence="2">cv. 10/8</strain>
        <tissue evidence="1">Leaf</tissue>
    </source>
</reference>
<protein>
    <submittedName>
        <fullName evidence="1">Uncharacterized protein</fullName>
    </submittedName>
</protein>
<organism evidence="1 2">
    <name type="scientific">Trifolium medium</name>
    <dbReference type="NCBI Taxonomy" id="97028"/>
    <lineage>
        <taxon>Eukaryota</taxon>
        <taxon>Viridiplantae</taxon>
        <taxon>Streptophyta</taxon>
        <taxon>Embryophyta</taxon>
        <taxon>Tracheophyta</taxon>
        <taxon>Spermatophyta</taxon>
        <taxon>Magnoliopsida</taxon>
        <taxon>eudicotyledons</taxon>
        <taxon>Gunneridae</taxon>
        <taxon>Pentapetalae</taxon>
        <taxon>rosids</taxon>
        <taxon>fabids</taxon>
        <taxon>Fabales</taxon>
        <taxon>Fabaceae</taxon>
        <taxon>Papilionoideae</taxon>
        <taxon>50 kb inversion clade</taxon>
        <taxon>NPAAA clade</taxon>
        <taxon>Hologalegina</taxon>
        <taxon>IRL clade</taxon>
        <taxon>Trifolieae</taxon>
        <taxon>Trifolium</taxon>
    </lineage>
</organism>
<accession>A0A392S9T8</accession>
<keyword evidence="2" id="KW-1185">Reference proteome</keyword>
<sequence length="99" mass="10979">EVEDGLFMTGCVLDLSVVVQACSFGDDLLYGLIYFLTYVNPLHLECGICAKVIMLCLKFFEEFSGLNSAAYISDGKLLVVLSVEDATLRSPLKMYPLVW</sequence>